<protein>
    <submittedName>
        <fullName evidence="2">Uncharacterized protein</fullName>
    </submittedName>
</protein>
<keyword evidence="3" id="KW-1185">Reference proteome</keyword>
<feature type="chain" id="PRO_5041969240" evidence="1">
    <location>
        <begin position="30"/>
        <end position="169"/>
    </location>
</feature>
<evidence type="ECO:0000256" key="1">
    <source>
        <dbReference type="SAM" id="SignalP"/>
    </source>
</evidence>
<evidence type="ECO:0000313" key="3">
    <source>
        <dbReference type="Proteomes" id="UP001232148"/>
    </source>
</evidence>
<keyword evidence="1" id="KW-0732">Signal</keyword>
<dbReference type="EMBL" id="MU842843">
    <property type="protein sequence ID" value="KAK2031176.1"/>
    <property type="molecule type" value="Genomic_DNA"/>
</dbReference>
<accession>A0AAD9HN53</accession>
<proteinExistence type="predicted"/>
<feature type="signal peptide" evidence="1">
    <location>
        <begin position="1"/>
        <end position="29"/>
    </location>
</feature>
<evidence type="ECO:0000313" key="2">
    <source>
        <dbReference type="EMBL" id="KAK2031176.1"/>
    </source>
</evidence>
<dbReference type="Proteomes" id="UP001232148">
    <property type="component" value="Unassembled WGS sequence"/>
</dbReference>
<comment type="caution">
    <text evidence="2">The sequence shown here is derived from an EMBL/GenBank/DDBJ whole genome shotgun (WGS) entry which is preliminary data.</text>
</comment>
<dbReference type="AlphaFoldDB" id="A0AAD9HN53"/>
<gene>
    <name evidence="2" type="ORF">LX32DRAFT_288276</name>
</gene>
<sequence length="169" mass="18382">MHSLACCNGSDLPPCVVIVFLLLRLPRAAQKVGMYITSFNSPQHLSACRVVLEPVAKQQGTNQCAEDAGREINRMPPPLMAQSVTSWKLFSARPKSNPRALPRKPQFATVLLDIPNWKSACRKGGHTYLCIGCPAPLPFPLLLNQDRPACANSIMAANPPVFKLPLPAS</sequence>
<organism evidence="2 3">
    <name type="scientific">Colletotrichum zoysiae</name>
    <dbReference type="NCBI Taxonomy" id="1216348"/>
    <lineage>
        <taxon>Eukaryota</taxon>
        <taxon>Fungi</taxon>
        <taxon>Dikarya</taxon>
        <taxon>Ascomycota</taxon>
        <taxon>Pezizomycotina</taxon>
        <taxon>Sordariomycetes</taxon>
        <taxon>Hypocreomycetidae</taxon>
        <taxon>Glomerellales</taxon>
        <taxon>Glomerellaceae</taxon>
        <taxon>Colletotrichum</taxon>
        <taxon>Colletotrichum graminicola species complex</taxon>
    </lineage>
</organism>
<name>A0AAD9HN53_9PEZI</name>
<reference evidence="2" key="1">
    <citation type="submission" date="2021-06" db="EMBL/GenBank/DDBJ databases">
        <title>Comparative genomics, transcriptomics and evolutionary studies reveal genomic signatures of adaptation to plant cell wall in hemibiotrophic fungi.</title>
        <authorList>
            <consortium name="DOE Joint Genome Institute"/>
            <person name="Baroncelli R."/>
            <person name="Diaz J.F."/>
            <person name="Benocci T."/>
            <person name="Peng M."/>
            <person name="Battaglia E."/>
            <person name="Haridas S."/>
            <person name="Andreopoulos W."/>
            <person name="Labutti K."/>
            <person name="Pangilinan J."/>
            <person name="Floch G.L."/>
            <person name="Makela M.R."/>
            <person name="Henrissat B."/>
            <person name="Grigoriev I.V."/>
            <person name="Crouch J.A."/>
            <person name="De Vries R.P."/>
            <person name="Sukno S.A."/>
            <person name="Thon M.R."/>
        </authorList>
    </citation>
    <scope>NUCLEOTIDE SEQUENCE</scope>
    <source>
        <strain evidence="2">MAFF235873</strain>
    </source>
</reference>